<comment type="caution">
    <text evidence="1">The sequence shown here is derived from an EMBL/GenBank/DDBJ whole genome shotgun (WGS) entry which is preliminary data.</text>
</comment>
<protein>
    <submittedName>
        <fullName evidence="1">Uncharacterized protein</fullName>
    </submittedName>
</protein>
<sequence length="95" mass="10454">MKTINVLVIAYDSDGVTKETRSLPILRDEVEGIPRAVGQLLRKDFTSEVEVIVDKATRVVGSTLADFGALEESILPESFAKLYARLEQTNTNTAK</sequence>
<proteinExistence type="predicted"/>
<dbReference type="Proteomes" id="UP000863257">
    <property type="component" value="Unassembled WGS sequence"/>
</dbReference>
<accession>A0A8H9K6L8</accession>
<organism evidence="1">
    <name type="scientific">Vibrio vulnificus</name>
    <dbReference type="NCBI Taxonomy" id="672"/>
    <lineage>
        <taxon>Bacteria</taxon>
        <taxon>Pseudomonadati</taxon>
        <taxon>Pseudomonadota</taxon>
        <taxon>Gammaproteobacteria</taxon>
        <taxon>Vibrionales</taxon>
        <taxon>Vibrionaceae</taxon>
        <taxon>Vibrio</taxon>
    </lineage>
</organism>
<name>A0A8H9K6L8_VIBVL</name>
<gene>
    <name evidence="1" type="ORF">I7730_00140</name>
</gene>
<reference evidence="1" key="1">
    <citation type="journal article" date="2018" name="Genome Biol.">
        <title>SKESA: strategic k-mer extension for scrupulous assemblies.</title>
        <authorList>
            <person name="Souvorov A."/>
            <person name="Agarwala R."/>
            <person name="Lipman D.J."/>
        </authorList>
    </citation>
    <scope>NUCLEOTIDE SEQUENCE</scope>
    <source>
        <strain evidence="1">BCW_3452</strain>
    </source>
</reference>
<dbReference type="AlphaFoldDB" id="A0A8H9K6L8"/>
<evidence type="ECO:0000313" key="1">
    <source>
        <dbReference type="EMBL" id="HAS8538207.1"/>
    </source>
</evidence>
<dbReference type="EMBL" id="DACRBY010000001">
    <property type="protein sequence ID" value="HAS8538207.1"/>
    <property type="molecule type" value="Genomic_DNA"/>
</dbReference>
<reference evidence="1" key="2">
    <citation type="submission" date="2019-01" db="EMBL/GenBank/DDBJ databases">
        <authorList>
            <consortium name="NCBI Pathogen Detection Project"/>
        </authorList>
    </citation>
    <scope>NUCLEOTIDE SEQUENCE</scope>
    <source>
        <strain evidence="1">BCW_3452</strain>
    </source>
</reference>